<dbReference type="Gene3D" id="3.40.449.10">
    <property type="entry name" value="Phosphoenolpyruvate Carboxykinase, domain 1"/>
    <property type="match status" value="1"/>
</dbReference>
<evidence type="ECO:0000256" key="4">
    <source>
        <dbReference type="ARBA" id="ARBA00022723"/>
    </source>
</evidence>
<dbReference type="PIRSF" id="PIRSF001348">
    <property type="entry name" value="PEP_carboxykinase_GTP"/>
    <property type="match status" value="1"/>
</dbReference>
<reference evidence="13" key="1">
    <citation type="journal article" date="2004" name="Environ. Microbiol.">
        <title>The genome of Desulfotalea psychrophila, a sulfate-reducing bacterium from permanently cold Arctic sediments.</title>
        <authorList>
            <person name="Rabus R."/>
            <person name="Ruepp A."/>
            <person name="Frickey T."/>
            <person name="Rattei T."/>
            <person name="Fartmann B."/>
            <person name="Stark M."/>
            <person name="Bauer M."/>
            <person name="Zibat A."/>
            <person name="Lombardot T."/>
            <person name="Becker I."/>
            <person name="Amann J."/>
            <person name="Gellner K."/>
            <person name="Teeling H."/>
            <person name="Leuschner W.D."/>
            <person name="Gloeckner F.-O."/>
            <person name="Lupas A.N."/>
            <person name="Amann R."/>
            <person name="Klenk H.-P."/>
        </authorList>
    </citation>
    <scope>NUCLEOTIDE SEQUENCE [LARGE SCALE GENOMIC DNA]</scope>
    <source>
        <strain evidence="13">DSM 12343 / LSv54</strain>
    </source>
</reference>
<dbReference type="Proteomes" id="UP000000602">
    <property type="component" value="Chromosome"/>
</dbReference>
<dbReference type="SUPFAM" id="SSF53795">
    <property type="entry name" value="PEP carboxykinase-like"/>
    <property type="match status" value="1"/>
</dbReference>
<name>Q6APA2_DESPS</name>
<dbReference type="eggNOG" id="COG1274">
    <property type="taxonomic scope" value="Bacteria"/>
</dbReference>
<comment type="cofactor">
    <cofactor evidence="1">
        <name>Mn(2+)</name>
        <dbReference type="ChEBI" id="CHEBI:29035"/>
    </cofactor>
</comment>
<keyword evidence="9" id="KW-0456">Lyase</keyword>
<dbReference type="InterPro" id="IPR008210">
    <property type="entry name" value="PEP_carboxykinase_N"/>
</dbReference>
<evidence type="ECO:0000256" key="5">
    <source>
        <dbReference type="ARBA" id="ARBA00022741"/>
    </source>
</evidence>
<sequence length="672" mass="73543">MREISTLTIASYTTKPEGVNPMLELRKGDDILSTVGGITSITEAQAILKDKLDAENFSKISKITNTEALIKIANAINMCAPDHVFINTGTPEDQQWIRDYSLSQEEEAPLTKAGHTIHFDLPQDQARLVNQTYYIINEGEEMSSLAKSLLRPEALTYIKEYMPNVMQGKTMIVGFYSRGPVGAAAALPAIEISSSGYVLHSAEILYRNCFAAFDAEAARTGLFFTNVHAEGDNTSADVPNARILMDRSWGTTFSTFCTYAGNTLLLKKGNHRFSVDYATYYKLEEQLSEHMFITGMTGPGDRITFFAGAAPSGCGKTTTAMVGSHFIGDDLAQIWLAEDGTMRAINPEKGIFGIVEDVNQEGDPNLMDCLRGDGTEVIWSNVLVNDGVPYWAGNGEETPQSGVNFQGEWFPGKTDAEGNPAPISHKNSRCTLLASAIKNHATDLAEDPAGVPVKVVTYSGRDADTMPPVWVAKNSNEGVVIGASIVSRATATEVGATGVRRQPWANAPFIPGALADYMKAQFAFYNSAKFSDNNAPIMAGLNYFLTHENRGSNEAGILGEKKDVRVWLGWLELFAHGDVEAIDTPIGYLPKYGDLKILFAGIDKEYPRELYDMQFALYIDNILGRIQLQKDAYSKEPGIPQTLFDVYNQQEKDLLSLKEQFGAIALPQMLAA</sequence>
<organism evidence="12 13">
    <name type="scientific">Desulfotalea psychrophila (strain LSv54 / DSM 12343)</name>
    <dbReference type="NCBI Taxonomy" id="177439"/>
    <lineage>
        <taxon>Bacteria</taxon>
        <taxon>Pseudomonadati</taxon>
        <taxon>Thermodesulfobacteriota</taxon>
        <taxon>Desulfobulbia</taxon>
        <taxon>Desulfobulbales</taxon>
        <taxon>Desulfocapsaceae</taxon>
        <taxon>Desulfotalea</taxon>
    </lineage>
</organism>
<proteinExistence type="inferred from homology"/>
<dbReference type="Gene3D" id="3.90.228.20">
    <property type="match status" value="1"/>
</dbReference>
<dbReference type="GO" id="GO:0030145">
    <property type="term" value="F:manganese ion binding"/>
    <property type="evidence" value="ECO:0007669"/>
    <property type="project" value="TreeGrafter"/>
</dbReference>
<dbReference type="InterPro" id="IPR013035">
    <property type="entry name" value="PEP_carboxykinase_C"/>
</dbReference>
<keyword evidence="12" id="KW-0808">Transferase</keyword>
<dbReference type="InterPro" id="IPR008209">
    <property type="entry name" value="PEP_carboxykinase_GTP"/>
</dbReference>
<evidence type="ECO:0000256" key="6">
    <source>
        <dbReference type="ARBA" id="ARBA00022793"/>
    </source>
</evidence>
<dbReference type="Pfam" id="PF17297">
    <property type="entry name" value="PEPCK_N"/>
    <property type="match status" value="1"/>
</dbReference>
<evidence type="ECO:0000256" key="7">
    <source>
        <dbReference type="ARBA" id="ARBA00023134"/>
    </source>
</evidence>
<protein>
    <recommendedName>
        <fullName evidence="3">phosphoenolpyruvate carboxykinase (GTP)</fullName>
        <ecNumber evidence="3">4.1.1.32</ecNumber>
    </recommendedName>
</protein>
<accession>Q6APA2</accession>
<keyword evidence="4" id="KW-0479">Metal-binding</keyword>
<dbReference type="AlphaFoldDB" id="Q6APA2"/>
<keyword evidence="7" id="KW-0342">GTP-binding</keyword>
<dbReference type="GO" id="GO:0033993">
    <property type="term" value="P:response to lipid"/>
    <property type="evidence" value="ECO:0007669"/>
    <property type="project" value="TreeGrafter"/>
</dbReference>
<dbReference type="GO" id="GO:0006094">
    <property type="term" value="P:gluconeogenesis"/>
    <property type="evidence" value="ECO:0007669"/>
    <property type="project" value="InterPro"/>
</dbReference>
<evidence type="ECO:0000256" key="8">
    <source>
        <dbReference type="ARBA" id="ARBA00023211"/>
    </source>
</evidence>
<dbReference type="GO" id="GO:0042594">
    <property type="term" value="P:response to starvation"/>
    <property type="evidence" value="ECO:0007669"/>
    <property type="project" value="TreeGrafter"/>
</dbReference>
<keyword evidence="13" id="KW-1185">Reference proteome</keyword>
<evidence type="ECO:0000313" key="13">
    <source>
        <dbReference type="Proteomes" id="UP000000602"/>
    </source>
</evidence>
<dbReference type="PANTHER" id="PTHR11561">
    <property type="entry name" value="PHOSPHOENOLPYRUVATE CARBOXYKINASE"/>
    <property type="match status" value="1"/>
</dbReference>
<dbReference type="HOGENOM" id="CLU_028872_1_1_7"/>
<dbReference type="Pfam" id="PF00821">
    <property type="entry name" value="PEPCK_GTP"/>
    <property type="match status" value="1"/>
</dbReference>
<keyword evidence="5" id="KW-0547">Nucleotide-binding</keyword>
<feature type="domain" description="Phosphoenolpyruvate carboxykinase C-terminal P-loop" evidence="10">
    <location>
        <begin position="287"/>
        <end position="652"/>
    </location>
</feature>
<dbReference type="GO" id="GO:0046327">
    <property type="term" value="P:glycerol biosynthetic process from pyruvate"/>
    <property type="evidence" value="ECO:0007669"/>
    <property type="project" value="TreeGrafter"/>
</dbReference>
<dbReference type="PANTHER" id="PTHR11561:SF0">
    <property type="entry name" value="PHOSPHOENOLPYRUVATE CARBOXYKINASE [GTP]-RELATED"/>
    <property type="match status" value="1"/>
</dbReference>
<comment type="similarity">
    <text evidence="2">Belongs to the phosphoenolpyruvate carboxykinase [GTP] family.</text>
</comment>
<dbReference type="InterPro" id="IPR035078">
    <property type="entry name" value="PEP_carboxykinase_GTP_N"/>
</dbReference>
<feature type="domain" description="Phosphoenolpyruvate carboxykinase GTP-utilising N-terminal" evidence="11">
    <location>
        <begin position="72"/>
        <end position="278"/>
    </location>
</feature>
<dbReference type="Gene3D" id="2.170.8.10">
    <property type="entry name" value="Phosphoenolpyruvate Carboxykinase, domain 2"/>
    <property type="match status" value="1"/>
</dbReference>
<keyword evidence="12" id="KW-0418">Kinase</keyword>
<dbReference type="GO" id="GO:0005525">
    <property type="term" value="F:GTP binding"/>
    <property type="evidence" value="ECO:0007669"/>
    <property type="project" value="UniProtKB-KW"/>
</dbReference>
<dbReference type="GO" id="GO:0071333">
    <property type="term" value="P:cellular response to glucose stimulus"/>
    <property type="evidence" value="ECO:0007669"/>
    <property type="project" value="TreeGrafter"/>
</dbReference>
<dbReference type="KEGG" id="dps:DP1093"/>
<dbReference type="EMBL" id="CR522870">
    <property type="protein sequence ID" value="CAG35822.1"/>
    <property type="molecule type" value="Genomic_DNA"/>
</dbReference>
<dbReference type="GO" id="GO:0006107">
    <property type="term" value="P:oxaloacetate metabolic process"/>
    <property type="evidence" value="ECO:0007669"/>
    <property type="project" value="TreeGrafter"/>
</dbReference>
<dbReference type="STRING" id="177439.DP1093"/>
<evidence type="ECO:0000256" key="2">
    <source>
        <dbReference type="ARBA" id="ARBA00005796"/>
    </source>
</evidence>
<dbReference type="EC" id="4.1.1.32" evidence="3"/>
<evidence type="ECO:0000256" key="1">
    <source>
        <dbReference type="ARBA" id="ARBA00001936"/>
    </source>
</evidence>
<evidence type="ECO:0000256" key="9">
    <source>
        <dbReference type="ARBA" id="ARBA00023239"/>
    </source>
</evidence>
<dbReference type="GO" id="GO:0016301">
    <property type="term" value="F:kinase activity"/>
    <property type="evidence" value="ECO:0007669"/>
    <property type="project" value="UniProtKB-KW"/>
</dbReference>
<keyword evidence="6" id="KW-0210">Decarboxylase</keyword>
<gene>
    <name evidence="12" type="ordered locus">DP1093</name>
</gene>
<dbReference type="GO" id="GO:0005829">
    <property type="term" value="C:cytosol"/>
    <property type="evidence" value="ECO:0007669"/>
    <property type="project" value="TreeGrafter"/>
</dbReference>
<evidence type="ECO:0000313" key="12">
    <source>
        <dbReference type="EMBL" id="CAG35822.1"/>
    </source>
</evidence>
<evidence type="ECO:0000259" key="10">
    <source>
        <dbReference type="Pfam" id="PF00821"/>
    </source>
</evidence>
<keyword evidence="8" id="KW-0464">Manganese</keyword>
<dbReference type="NCBIfam" id="NF003253">
    <property type="entry name" value="PRK04210.1"/>
    <property type="match status" value="1"/>
</dbReference>
<dbReference type="GO" id="GO:0004613">
    <property type="term" value="F:phosphoenolpyruvate carboxykinase (GTP) activity"/>
    <property type="evidence" value="ECO:0007669"/>
    <property type="project" value="UniProtKB-EC"/>
</dbReference>
<evidence type="ECO:0000259" key="11">
    <source>
        <dbReference type="Pfam" id="PF17297"/>
    </source>
</evidence>
<dbReference type="SUPFAM" id="SSF68923">
    <property type="entry name" value="PEP carboxykinase N-terminal domain"/>
    <property type="match status" value="1"/>
</dbReference>
<evidence type="ECO:0000256" key="3">
    <source>
        <dbReference type="ARBA" id="ARBA00012306"/>
    </source>
</evidence>
<dbReference type="InterPro" id="IPR035077">
    <property type="entry name" value="PEP_carboxykinase_GTP_C"/>
</dbReference>
<dbReference type="GO" id="GO:0019543">
    <property type="term" value="P:propionate catabolic process"/>
    <property type="evidence" value="ECO:0007669"/>
    <property type="project" value="TreeGrafter"/>
</dbReference>
<keyword evidence="12" id="KW-0670">Pyruvate</keyword>